<accession>A0ABZ0NQ34</accession>
<evidence type="ECO:0000313" key="3">
    <source>
        <dbReference type="Proteomes" id="UP001302367"/>
    </source>
</evidence>
<keyword evidence="3" id="KW-1185">Reference proteome</keyword>
<dbReference type="EMBL" id="CP134187">
    <property type="protein sequence ID" value="WPB01592.1"/>
    <property type="molecule type" value="Genomic_DNA"/>
</dbReference>
<proteinExistence type="predicted"/>
<protein>
    <submittedName>
        <fullName evidence="2">Uncharacterized protein</fullName>
    </submittedName>
</protein>
<dbReference type="Proteomes" id="UP001302367">
    <property type="component" value="Chromosome 4"/>
</dbReference>
<dbReference type="RefSeq" id="XP_065458828.1">
    <property type="nucleotide sequence ID" value="XM_065602756.1"/>
</dbReference>
<feature type="region of interest" description="Disordered" evidence="1">
    <location>
        <begin position="1"/>
        <end position="22"/>
    </location>
</feature>
<name>A0ABZ0NQ34_CERBT</name>
<evidence type="ECO:0000313" key="2">
    <source>
        <dbReference type="EMBL" id="WPB01592.1"/>
    </source>
</evidence>
<evidence type="ECO:0000256" key="1">
    <source>
        <dbReference type="SAM" id="MobiDB-lite"/>
    </source>
</evidence>
<reference evidence="2 3" key="1">
    <citation type="submission" date="2023-09" db="EMBL/GenBank/DDBJ databases">
        <title>Complete-Gapless Cercospora beticola genome.</title>
        <authorList>
            <person name="Wyatt N.A."/>
            <person name="Spanner R.E."/>
            <person name="Bolton M.D."/>
        </authorList>
    </citation>
    <scope>NUCLEOTIDE SEQUENCE [LARGE SCALE GENOMIC DNA]</scope>
    <source>
        <strain evidence="2">Cb09-40</strain>
    </source>
</reference>
<sequence length="119" mass="12814">MSKDNSEVQRQFRAPKATDPSIAGGFQSILAGPVFSTIVNMQLHERQKKENDVASWSPASGSNKNRLGLCTIIAKASEFGYATAVIAVCVHVLGLLTRCRVLYNMPPLGQARNAAATRP</sequence>
<gene>
    <name evidence="2" type="ORF">RHO25_006221</name>
</gene>
<organism evidence="2 3">
    <name type="scientific">Cercospora beticola</name>
    <name type="common">Sugarbeet leaf spot fungus</name>
    <dbReference type="NCBI Taxonomy" id="122368"/>
    <lineage>
        <taxon>Eukaryota</taxon>
        <taxon>Fungi</taxon>
        <taxon>Dikarya</taxon>
        <taxon>Ascomycota</taxon>
        <taxon>Pezizomycotina</taxon>
        <taxon>Dothideomycetes</taxon>
        <taxon>Dothideomycetidae</taxon>
        <taxon>Mycosphaerellales</taxon>
        <taxon>Mycosphaerellaceae</taxon>
        <taxon>Cercospora</taxon>
    </lineage>
</organism>
<dbReference type="GeneID" id="90644229"/>